<sequence length="152" mass="17831">ELDLSRLKSEYDSSLRNFESQRNSMTLDFTEKLSHAKEEAARQQRKAEIQFDDEKKSLESDYRNQLAGFTSKLESAQVQIQELTQTNFDLKHSLEKLQSKHSTQTQELEHSVTEQARVKRLKESLDIQVLSLEKEKGQVSVFIICAFYFYLY</sequence>
<evidence type="ECO:0000313" key="2">
    <source>
        <dbReference type="EMBL" id="KMS65590.1"/>
    </source>
</evidence>
<name>A0A0J8BIV9_BETVV</name>
<feature type="coiled-coil region" evidence="1">
    <location>
        <begin position="66"/>
        <end position="100"/>
    </location>
</feature>
<dbReference type="Proteomes" id="UP000035740">
    <property type="component" value="Unassembled WGS sequence"/>
</dbReference>
<keyword evidence="1" id="KW-0175">Coiled coil</keyword>
<evidence type="ECO:0000256" key="1">
    <source>
        <dbReference type="SAM" id="Coils"/>
    </source>
</evidence>
<dbReference type="Gramene" id="KMS65590">
    <property type="protein sequence ID" value="KMS65590"/>
    <property type="gene ID" value="BVRB_034420"/>
</dbReference>
<gene>
    <name evidence="2" type="ORF">BVRB_034420</name>
</gene>
<dbReference type="AlphaFoldDB" id="A0A0J8BIV9"/>
<accession>A0A0J8BIV9</accession>
<dbReference type="EMBL" id="KQ106474">
    <property type="protein sequence ID" value="KMS65590.1"/>
    <property type="molecule type" value="Genomic_DNA"/>
</dbReference>
<reference evidence="2 3" key="1">
    <citation type="journal article" date="2014" name="Nature">
        <title>The genome of the recently domesticated crop plant sugar beet (Beta vulgaris).</title>
        <authorList>
            <person name="Dohm J.C."/>
            <person name="Minoche A.E."/>
            <person name="Holtgrawe D."/>
            <person name="Capella-Gutierrez S."/>
            <person name="Zakrzewski F."/>
            <person name="Tafer H."/>
            <person name="Rupp O."/>
            <person name="Sorensen T.R."/>
            <person name="Stracke R."/>
            <person name="Reinhardt R."/>
            <person name="Goesmann A."/>
            <person name="Kraft T."/>
            <person name="Schulz B."/>
            <person name="Stadler P.F."/>
            <person name="Schmidt T."/>
            <person name="Gabaldon T."/>
            <person name="Lehrach H."/>
            <person name="Weisshaar B."/>
            <person name="Himmelbauer H."/>
        </authorList>
    </citation>
    <scope>NUCLEOTIDE SEQUENCE [LARGE SCALE GENOMIC DNA]</scope>
    <source>
        <tissue evidence="2">Taproot</tissue>
    </source>
</reference>
<feature type="non-terminal residue" evidence="2">
    <location>
        <position position="1"/>
    </location>
</feature>
<protein>
    <submittedName>
        <fullName evidence="2">Uncharacterized protein</fullName>
    </submittedName>
</protein>
<keyword evidence="3" id="KW-1185">Reference proteome</keyword>
<organism evidence="2 3">
    <name type="scientific">Beta vulgaris subsp. vulgaris</name>
    <name type="common">Beet</name>
    <dbReference type="NCBI Taxonomy" id="3555"/>
    <lineage>
        <taxon>Eukaryota</taxon>
        <taxon>Viridiplantae</taxon>
        <taxon>Streptophyta</taxon>
        <taxon>Embryophyta</taxon>
        <taxon>Tracheophyta</taxon>
        <taxon>Spermatophyta</taxon>
        <taxon>Magnoliopsida</taxon>
        <taxon>eudicotyledons</taxon>
        <taxon>Gunneridae</taxon>
        <taxon>Pentapetalae</taxon>
        <taxon>Caryophyllales</taxon>
        <taxon>Chenopodiaceae</taxon>
        <taxon>Betoideae</taxon>
        <taxon>Beta</taxon>
    </lineage>
</organism>
<proteinExistence type="predicted"/>
<evidence type="ECO:0000313" key="3">
    <source>
        <dbReference type="Proteomes" id="UP000035740"/>
    </source>
</evidence>
<feature type="non-terminal residue" evidence="2">
    <location>
        <position position="152"/>
    </location>
</feature>